<dbReference type="SUPFAM" id="SSF110087">
    <property type="entry name" value="DR1885-like metal-binding protein"/>
    <property type="match status" value="1"/>
</dbReference>
<evidence type="ECO:0000313" key="2">
    <source>
        <dbReference type="EMBL" id="GAA3609964.1"/>
    </source>
</evidence>
<protein>
    <recommendedName>
        <fullName evidence="4">Copper(I)-binding protein</fullName>
    </recommendedName>
</protein>
<keyword evidence="3" id="KW-1185">Reference proteome</keyword>
<gene>
    <name evidence="2" type="ORF">GCM10022236_09570</name>
</gene>
<comment type="caution">
    <text evidence="2">The sequence shown here is derived from an EMBL/GenBank/DDBJ whole genome shotgun (WGS) entry which is preliminary data.</text>
</comment>
<keyword evidence="1" id="KW-0472">Membrane</keyword>
<accession>A0ABP6ZN64</accession>
<sequence length="239" mass="24453">MTNAPRVCVGCDPATIPAAPGTGICTERSRLARLIPDRLAPTLVDAGRGNPADSKGVDIVAVISRRNRRTGRRWLAPGLALTFVLGLVLSACGFNAQTNLPYTPADGVNLDVGSVHVRNLMILSRTDGEGFLSASMSSPDQDALVGASGTVIKPDGSNGGELTFTFPKPVALANGTAVVLTDSPAFVTVKGEGLTPGNTVDLTLEFSSAGQSTLQVPVVDANHPAYVTVSPSPSASSSS</sequence>
<reference evidence="3" key="1">
    <citation type="journal article" date="2019" name="Int. J. Syst. Evol. Microbiol.">
        <title>The Global Catalogue of Microorganisms (GCM) 10K type strain sequencing project: providing services to taxonomists for standard genome sequencing and annotation.</title>
        <authorList>
            <consortium name="The Broad Institute Genomics Platform"/>
            <consortium name="The Broad Institute Genome Sequencing Center for Infectious Disease"/>
            <person name="Wu L."/>
            <person name="Ma J."/>
        </authorList>
    </citation>
    <scope>NUCLEOTIDE SEQUENCE [LARGE SCALE GENOMIC DNA]</scope>
    <source>
        <strain evidence="3">JCM 16929</strain>
    </source>
</reference>
<dbReference type="InterPro" id="IPR036182">
    <property type="entry name" value="PCuAC_sf"/>
</dbReference>
<evidence type="ECO:0000256" key="1">
    <source>
        <dbReference type="SAM" id="Phobius"/>
    </source>
</evidence>
<keyword evidence="1" id="KW-1133">Transmembrane helix</keyword>
<name>A0ABP6ZN64_9ACTN</name>
<feature type="transmembrane region" description="Helical" evidence="1">
    <location>
        <begin position="74"/>
        <end position="96"/>
    </location>
</feature>
<evidence type="ECO:0008006" key="4">
    <source>
        <dbReference type="Google" id="ProtNLM"/>
    </source>
</evidence>
<dbReference type="Proteomes" id="UP001501490">
    <property type="component" value="Unassembled WGS sequence"/>
</dbReference>
<keyword evidence="1" id="KW-0812">Transmembrane</keyword>
<organism evidence="2 3">
    <name type="scientific">Microlunatus ginsengisoli</name>
    <dbReference type="NCBI Taxonomy" id="363863"/>
    <lineage>
        <taxon>Bacteria</taxon>
        <taxon>Bacillati</taxon>
        <taxon>Actinomycetota</taxon>
        <taxon>Actinomycetes</taxon>
        <taxon>Propionibacteriales</taxon>
        <taxon>Propionibacteriaceae</taxon>
        <taxon>Microlunatus</taxon>
    </lineage>
</organism>
<dbReference type="EMBL" id="BAABAB010000006">
    <property type="protein sequence ID" value="GAA3609964.1"/>
    <property type="molecule type" value="Genomic_DNA"/>
</dbReference>
<evidence type="ECO:0000313" key="3">
    <source>
        <dbReference type="Proteomes" id="UP001501490"/>
    </source>
</evidence>
<proteinExistence type="predicted"/>